<dbReference type="PANTHER" id="PTHR46974:SF1">
    <property type="entry name" value="MITOCHONDRIAL GTP_GDP CARRIER PROTEIN 1"/>
    <property type="match status" value="1"/>
</dbReference>
<evidence type="ECO:0000256" key="3">
    <source>
        <dbReference type="ARBA" id="ARBA00022989"/>
    </source>
</evidence>
<organism evidence="5 6">
    <name type="scientific">Olpidium bornovanus</name>
    <dbReference type="NCBI Taxonomy" id="278681"/>
    <lineage>
        <taxon>Eukaryota</taxon>
        <taxon>Fungi</taxon>
        <taxon>Fungi incertae sedis</taxon>
        <taxon>Olpidiomycota</taxon>
        <taxon>Olpidiomycotina</taxon>
        <taxon>Olpidiomycetes</taxon>
        <taxon>Olpidiales</taxon>
        <taxon>Olpidiaceae</taxon>
        <taxon>Olpidium</taxon>
    </lineage>
</organism>
<gene>
    <name evidence="5" type="ORF">BJ554DRAFT_4808</name>
</gene>
<dbReference type="GO" id="GO:0016020">
    <property type="term" value="C:membrane"/>
    <property type="evidence" value="ECO:0007669"/>
    <property type="project" value="UniProtKB-SubCell"/>
</dbReference>
<dbReference type="InterPro" id="IPR053042">
    <property type="entry name" value="Mito_GTP/GDP_Carrier"/>
</dbReference>
<dbReference type="InterPro" id="IPR023395">
    <property type="entry name" value="MCP_dom_sf"/>
</dbReference>
<proteinExistence type="predicted"/>
<comment type="caution">
    <text evidence="5">The sequence shown here is derived from an EMBL/GenBank/DDBJ whole genome shotgun (WGS) entry which is preliminary data.</text>
</comment>
<evidence type="ECO:0000256" key="1">
    <source>
        <dbReference type="ARBA" id="ARBA00004141"/>
    </source>
</evidence>
<comment type="subcellular location">
    <subcellularLocation>
        <location evidence="1">Membrane</location>
        <topology evidence="1">Multi-pass membrane protein</topology>
    </subcellularLocation>
</comment>
<dbReference type="PANTHER" id="PTHR46974">
    <property type="entry name" value="MITOCHONDRIAL GTP/GDP CARRIER PROTEIN 1"/>
    <property type="match status" value="1"/>
</dbReference>
<dbReference type="OrthoDB" id="409947at2759"/>
<dbReference type="AlphaFoldDB" id="A0A8H8DLR6"/>
<dbReference type="GO" id="GO:0005739">
    <property type="term" value="C:mitochondrion"/>
    <property type="evidence" value="ECO:0007669"/>
    <property type="project" value="TreeGrafter"/>
</dbReference>
<protein>
    <submittedName>
        <fullName evidence="5">Uncharacterized protein</fullName>
    </submittedName>
</protein>
<evidence type="ECO:0000256" key="4">
    <source>
        <dbReference type="ARBA" id="ARBA00023136"/>
    </source>
</evidence>
<reference evidence="5 6" key="1">
    <citation type="journal article" name="Sci. Rep.">
        <title>Genome-scale phylogenetic analyses confirm Olpidium as the closest living zoosporic fungus to the non-flagellated, terrestrial fungi.</title>
        <authorList>
            <person name="Chang Y."/>
            <person name="Rochon D."/>
            <person name="Sekimoto S."/>
            <person name="Wang Y."/>
            <person name="Chovatia M."/>
            <person name="Sandor L."/>
            <person name="Salamov A."/>
            <person name="Grigoriev I.V."/>
            <person name="Stajich J.E."/>
            <person name="Spatafora J.W."/>
        </authorList>
    </citation>
    <scope>NUCLEOTIDE SEQUENCE [LARGE SCALE GENOMIC DNA]</scope>
    <source>
        <strain evidence="5">S191</strain>
    </source>
</reference>
<dbReference type="Gene3D" id="1.50.40.10">
    <property type="entry name" value="Mitochondrial carrier domain"/>
    <property type="match status" value="1"/>
</dbReference>
<evidence type="ECO:0000313" key="5">
    <source>
        <dbReference type="EMBL" id="KAG5462517.1"/>
    </source>
</evidence>
<dbReference type="SUPFAM" id="SSF103506">
    <property type="entry name" value="Mitochondrial carrier"/>
    <property type="match status" value="1"/>
</dbReference>
<accession>A0A8H8DLR6</accession>
<keyword evidence="2" id="KW-0812">Transmembrane</keyword>
<keyword evidence="3" id="KW-1133">Transmembrane helix</keyword>
<sequence>MSLFPGLGFAAGYKVLQRNYKFGGQPVVIDYLNAHHKKTYGFVRREDREGNDARDGDKVGRGELARVLTRLLPRKFQSLVGIGEVVLLPLDVLKIKRQTNPVAFKGRGVFTIFREEGRGLYRGAGWTATRNAPGSFALFGGAAFVKKYIFHLKDYSEASFLPEFCRGDRRRGRVNRRVLSAGCRKNAYPEPFKAQRGDARAHFSLGLIPKIVVVGPKLFHCRPTAYSRPPQVLREQGVRALDSCHDKTVLHSISLRADATLIPRARFLQNYQDIDRFAAVMRLRSGQVERA</sequence>
<dbReference type="EMBL" id="JAEFCI010002025">
    <property type="protein sequence ID" value="KAG5462517.1"/>
    <property type="molecule type" value="Genomic_DNA"/>
</dbReference>
<keyword evidence="6" id="KW-1185">Reference proteome</keyword>
<keyword evidence="4" id="KW-0472">Membrane</keyword>
<dbReference type="GO" id="GO:0001409">
    <property type="term" value="F:guanine nucleotide transmembrane transporter activity"/>
    <property type="evidence" value="ECO:0007669"/>
    <property type="project" value="TreeGrafter"/>
</dbReference>
<dbReference type="Proteomes" id="UP000673691">
    <property type="component" value="Unassembled WGS sequence"/>
</dbReference>
<name>A0A8H8DLR6_9FUNG</name>
<evidence type="ECO:0000256" key="2">
    <source>
        <dbReference type="ARBA" id="ARBA00022692"/>
    </source>
</evidence>
<dbReference type="Pfam" id="PF00153">
    <property type="entry name" value="Mito_carr"/>
    <property type="match status" value="1"/>
</dbReference>
<dbReference type="InterPro" id="IPR018108">
    <property type="entry name" value="MCP_transmembrane"/>
</dbReference>
<evidence type="ECO:0000313" key="6">
    <source>
        <dbReference type="Proteomes" id="UP000673691"/>
    </source>
</evidence>